<protein>
    <submittedName>
        <fullName evidence="2">Uncharacterized protein</fullName>
    </submittedName>
</protein>
<dbReference type="Proteomes" id="UP000494106">
    <property type="component" value="Unassembled WGS sequence"/>
</dbReference>
<dbReference type="AlphaFoldDB" id="A0A8S1BE13"/>
<keyword evidence="1" id="KW-0472">Membrane</keyword>
<evidence type="ECO:0000313" key="3">
    <source>
        <dbReference type="Proteomes" id="UP000494106"/>
    </source>
</evidence>
<comment type="caution">
    <text evidence="2">The sequence shown here is derived from an EMBL/GenBank/DDBJ whole genome shotgun (WGS) entry which is preliminary data.</text>
</comment>
<evidence type="ECO:0000256" key="1">
    <source>
        <dbReference type="SAM" id="Phobius"/>
    </source>
</evidence>
<keyword evidence="1" id="KW-1133">Transmembrane helix</keyword>
<name>A0A8S1BE13_ARCPL</name>
<proteinExistence type="predicted"/>
<reference evidence="2 3" key="1">
    <citation type="submission" date="2020-04" db="EMBL/GenBank/DDBJ databases">
        <authorList>
            <person name="Wallbank WR R."/>
            <person name="Pardo Diaz C."/>
            <person name="Kozak K."/>
            <person name="Martin S."/>
            <person name="Jiggins C."/>
            <person name="Moest M."/>
            <person name="Warren A I."/>
            <person name="Byers J.R.P. K."/>
            <person name="Montejo-Kovacevich G."/>
            <person name="Yen C E."/>
        </authorList>
    </citation>
    <scope>NUCLEOTIDE SEQUENCE [LARGE SCALE GENOMIC DNA]</scope>
</reference>
<accession>A0A8S1BE13</accession>
<gene>
    <name evidence="2" type="ORF">APLA_LOCUS15172</name>
</gene>
<keyword evidence="1" id="KW-0812">Transmembrane</keyword>
<keyword evidence="3" id="KW-1185">Reference proteome</keyword>
<organism evidence="2 3">
    <name type="scientific">Arctia plantaginis</name>
    <name type="common">Wood tiger moth</name>
    <name type="synonym">Phalaena plantaginis</name>
    <dbReference type="NCBI Taxonomy" id="874455"/>
    <lineage>
        <taxon>Eukaryota</taxon>
        <taxon>Metazoa</taxon>
        <taxon>Ecdysozoa</taxon>
        <taxon>Arthropoda</taxon>
        <taxon>Hexapoda</taxon>
        <taxon>Insecta</taxon>
        <taxon>Pterygota</taxon>
        <taxon>Neoptera</taxon>
        <taxon>Endopterygota</taxon>
        <taxon>Lepidoptera</taxon>
        <taxon>Glossata</taxon>
        <taxon>Ditrysia</taxon>
        <taxon>Noctuoidea</taxon>
        <taxon>Erebidae</taxon>
        <taxon>Arctiinae</taxon>
        <taxon>Arctia</taxon>
    </lineage>
</organism>
<feature type="transmembrane region" description="Helical" evidence="1">
    <location>
        <begin position="33"/>
        <end position="52"/>
    </location>
</feature>
<sequence>MRILNLFQIKFFALLYSLYGMRHSTKFIASQYLWCWYLMLVPLILGMIYNTYKQHVIHKASISQLFRPDPKWGPKDFSVRQLRKQYDSRVYVKSDVPRSLSRHLLSQAEPKVYKLDVRYDLYKKHHVERLEVRFRVERENKDK</sequence>
<dbReference type="OrthoDB" id="7470116at2759"/>
<evidence type="ECO:0000313" key="2">
    <source>
        <dbReference type="EMBL" id="CAB3256118.1"/>
    </source>
</evidence>
<dbReference type="EMBL" id="CADEBC010000585">
    <property type="protein sequence ID" value="CAB3256118.1"/>
    <property type="molecule type" value="Genomic_DNA"/>
</dbReference>